<gene>
    <name evidence="1" type="ordered locus">Tgr7_2266</name>
</gene>
<dbReference type="AlphaFoldDB" id="B8GUM6"/>
<keyword evidence="2" id="KW-1185">Reference proteome</keyword>
<dbReference type="KEGG" id="tgr:Tgr7_2266"/>
<dbReference type="RefSeq" id="WP_012638822.1">
    <property type="nucleotide sequence ID" value="NC_011901.1"/>
</dbReference>
<evidence type="ECO:0000313" key="1">
    <source>
        <dbReference type="EMBL" id="ACL73346.1"/>
    </source>
</evidence>
<dbReference type="EMBL" id="CP001339">
    <property type="protein sequence ID" value="ACL73346.1"/>
    <property type="molecule type" value="Genomic_DNA"/>
</dbReference>
<dbReference type="eggNOG" id="ENOG5034497">
    <property type="taxonomic scope" value="Bacteria"/>
</dbReference>
<evidence type="ECO:0000313" key="2">
    <source>
        <dbReference type="Proteomes" id="UP000002383"/>
    </source>
</evidence>
<sequence>MVDEDFLAHELALPEGHGKDHVVQWHVFRSREAAAAFMPHVKLAEGQQLVGGYTRDSVGPLWWVGVQVDDLDRWGNRTAVNKHGASA</sequence>
<dbReference type="HOGENOM" id="CLU_2482327_0_0_6"/>
<accession>B8GUM6</accession>
<dbReference type="Proteomes" id="UP000002383">
    <property type="component" value="Chromosome"/>
</dbReference>
<reference evidence="1 2" key="1">
    <citation type="journal article" date="2011" name="Stand. Genomic Sci.">
        <title>Complete genome sequence of 'Thioalkalivibrio sulfidophilus' HL-EbGr7.</title>
        <authorList>
            <person name="Muyzer G."/>
            <person name="Sorokin D.Y."/>
            <person name="Mavromatis K."/>
            <person name="Lapidus A."/>
            <person name="Clum A."/>
            <person name="Ivanova N."/>
            <person name="Pati A."/>
            <person name="d'Haeseleer P."/>
            <person name="Woyke T."/>
            <person name="Kyrpides N.C."/>
        </authorList>
    </citation>
    <scope>NUCLEOTIDE SEQUENCE [LARGE SCALE GENOMIC DNA]</scope>
    <source>
        <strain evidence="1 2">HL-EbGR7</strain>
    </source>
</reference>
<organism evidence="1 2">
    <name type="scientific">Thioalkalivibrio sulfidiphilus (strain HL-EbGR7)</name>
    <dbReference type="NCBI Taxonomy" id="396588"/>
    <lineage>
        <taxon>Bacteria</taxon>
        <taxon>Pseudomonadati</taxon>
        <taxon>Pseudomonadota</taxon>
        <taxon>Gammaproteobacteria</taxon>
        <taxon>Chromatiales</taxon>
        <taxon>Ectothiorhodospiraceae</taxon>
        <taxon>Thioalkalivibrio</taxon>
    </lineage>
</organism>
<dbReference type="OrthoDB" id="8563902at2"/>
<protein>
    <submittedName>
        <fullName evidence="1">Uncharacterized protein</fullName>
    </submittedName>
</protein>
<proteinExistence type="predicted"/>
<name>B8GUM6_THISH</name>